<dbReference type="InterPro" id="IPR000515">
    <property type="entry name" value="MetI-like"/>
</dbReference>
<evidence type="ECO:0000256" key="2">
    <source>
        <dbReference type="ARBA" id="ARBA00010072"/>
    </source>
</evidence>
<keyword evidence="7 9" id="KW-1133">Transmembrane helix</keyword>
<keyword evidence="3 9" id="KW-0813">Transport</keyword>
<dbReference type="EMBL" id="DOOG01000166">
    <property type="protein sequence ID" value="HBV00352.1"/>
    <property type="molecule type" value="Genomic_DNA"/>
</dbReference>
<dbReference type="Gene3D" id="1.10.3720.10">
    <property type="entry name" value="MetI-like"/>
    <property type="match status" value="2"/>
</dbReference>
<dbReference type="InterPro" id="IPR043429">
    <property type="entry name" value="ArtM/GltK/GlnP/TcyL/YhdX-like"/>
</dbReference>
<feature type="transmembrane region" description="Helical" evidence="9">
    <location>
        <begin position="347"/>
        <end position="367"/>
    </location>
</feature>
<sequence>MFTAIWDNEKFRSVFIQMLLLGLFVGLIWWLAGNAVSNLVARGIPVGFGFLSNPANFPISESILDYDGQDSFLWAYVVGLSNTVLIAVLTIFAATIAGLFVGLARRSSHPVLRRVADVYVNTVRNMPLVVQLLFWYVLGTTSLPRAREALEPLSGVFISVRGIFLPGLTFSGPVVWVLILVACVLIAFAVFRRVFFASRRHAAISAGGFIVFAGTVWQAAGVTMNVEIPRLEGFNFTGGLRLSVELVSLLIGMTIYTAAYIGEIIRGGIDAVDRGQWEAARSLGLSEKQVLMHIILPQALRIIIPPLTTQYISTVKNTTLALAVGYPELSLVVGTVINQTGQAIESILILLGSFLLLNLLVSIFMNWCNKKVALVQR</sequence>
<comment type="subcellular location">
    <subcellularLocation>
        <location evidence="1">Cell inner membrane</location>
        <topology evidence="1">Multi-pass membrane protein</topology>
    </subcellularLocation>
    <subcellularLocation>
        <location evidence="9">Cell membrane</location>
        <topology evidence="9">Multi-pass membrane protein</topology>
    </subcellularLocation>
</comment>
<comment type="caution">
    <text evidence="11">The sequence shown here is derived from an EMBL/GenBank/DDBJ whole genome shotgun (WGS) entry which is preliminary data.</text>
</comment>
<dbReference type="GO" id="GO:0022857">
    <property type="term" value="F:transmembrane transporter activity"/>
    <property type="evidence" value="ECO:0007669"/>
    <property type="project" value="InterPro"/>
</dbReference>
<keyword evidence="5 9" id="KW-0812">Transmembrane</keyword>
<dbReference type="GO" id="GO:0043190">
    <property type="term" value="C:ATP-binding cassette (ABC) transporter complex"/>
    <property type="evidence" value="ECO:0007669"/>
    <property type="project" value="InterPro"/>
</dbReference>
<feature type="domain" description="ABC transmembrane type-1" evidence="10">
    <location>
        <begin position="80"/>
        <end position="361"/>
    </location>
</feature>
<dbReference type="PANTHER" id="PTHR30614">
    <property type="entry name" value="MEMBRANE COMPONENT OF AMINO ACID ABC TRANSPORTER"/>
    <property type="match status" value="1"/>
</dbReference>
<dbReference type="PANTHER" id="PTHR30614:SF37">
    <property type="entry name" value="AMINO-ACID ABC TRANSPORTER PERMEASE PROTEIN YHDX-RELATED"/>
    <property type="match status" value="1"/>
</dbReference>
<evidence type="ECO:0000313" key="13">
    <source>
        <dbReference type="Proteomes" id="UP000264179"/>
    </source>
</evidence>
<dbReference type="AlphaFoldDB" id="A0A358HYV1"/>
<dbReference type="Proteomes" id="UP000264753">
    <property type="component" value="Unassembled WGS sequence"/>
</dbReference>
<dbReference type="EMBL" id="DPOP01000103">
    <property type="protein sequence ID" value="HCW68156.1"/>
    <property type="molecule type" value="Genomic_DNA"/>
</dbReference>
<feature type="transmembrane region" description="Helical" evidence="9">
    <location>
        <begin position="240"/>
        <end position="261"/>
    </location>
</feature>
<evidence type="ECO:0000313" key="11">
    <source>
        <dbReference type="EMBL" id="HBV00352.1"/>
    </source>
</evidence>
<feature type="transmembrane region" description="Helical" evidence="9">
    <location>
        <begin position="125"/>
        <end position="143"/>
    </location>
</feature>
<name>A0A358HYV1_9PROT</name>
<dbReference type="SUPFAM" id="SSF161098">
    <property type="entry name" value="MetI-like"/>
    <property type="match status" value="1"/>
</dbReference>
<evidence type="ECO:0000313" key="14">
    <source>
        <dbReference type="Proteomes" id="UP000264753"/>
    </source>
</evidence>
<dbReference type="NCBIfam" id="TIGR01726">
    <property type="entry name" value="HEQRo_perm_3TM"/>
    <property type="match status" value="1"/>
</dbReference>
<evidence type="ECO:0000256" key="7">
    <source>
        <dbReference type="ARBA" id="ARBA00022989"/>
    </source>
</evidence>
<keyword evidence="6" id="KW-0029">Amino-acid transport</keyword>
<dbReference type="RefSeq" id="WP_277277871.1">
    <property type="nucleotide sequence ID" value="NZ_DOOG01000166.1"/>
</dbReference>
<evidence type="ECO:0000256" key="1">
    <source>
        <dbReference type="ARBA" id="ARBA00004429"/>
    </source>
</evidence>
<dbReference type="PROSITE" id="PS50928">
    <property type="entry name" value="ABC_TM1"/>
    <property type="match status" value="1"/>
</dbReference>
<evidence type="ECO:0000259" key="10">
    <source>
        <dbReference type="PROSITE" id="PS50928"/>
    </source>
</evidence>
<feature type="transmembrane region" description="Helical" evidence="9">
    <location>
        <begin position="73"/>
        <end position="104"/>
    </location>
</feature>
<dbReference type="InterPro" id="IPR010065">
    <property type="entry name" value="AA_ABC_transptr_permease_3TM"/>
</dbReference>
<evidence type="ECO:0000256" key="6">
    <source>
        <dbReference type="ARBA" id="ARBA00022970"/>
    </source>
</evidence>
<organism evidence="11 14">
    <name type="scientific">Thalassospira lucentensis</name>
    <dbReference type="NCBI Taxonomy" id="168935"/>
    <lineage>
        <taxon>Bacteria</taxon>
        <taxon>Pseudomonadati</taxon>
        <taxon>Pseudomonadota</taxon>
        <taxon>Alphaproteobacteria</taxon>
        <taxon>Rhodospirillales</taxon>
        <taxon>Thalassospiraceae</taxon>
        <taxon>Thalassospira</taxon>
    </lineage>
</organism>
<accession>A0A358HYV1</accession>
<evidence type="ECO:0000256" key="4">
    <source>
        <dbReference type="ARBA" id="ARBA00022475"/>
    </source>
</evidence>
<keyword evidence="4" id="KW-1003">Cell membrane</keyword>
<feature type="transmembrane region" description="Helical" evidence="9">
    <location>
        <begin position="12"/>
        <end position="32"/>
    </location>
</feature>
<reference evidence="13 14" key="1">
    <citation type="journal article" date="2018" name="Nat. Biotechnol.">
        <title>A standardized bacterial taxonomy based on genome phylogeny substantially revises the tree of life.</title>
        <authorList>
            <person name="Parks D.H."/>
            <person name="Chuvochina M."/>
            <person name="Waite D.W."/>
            <person name="Rinke C."/>
            <person name="Skarshewski A."/>
            <person name="Chaumeil P.A."/>
            <person name="Hugenholtz P."/>
        </authorList>
    </citation>
    <scope>NUCLEOTIDE SEQUENCE [LARGE SCALE GENOMIC DNA]</scope>
    <source>
        <strain evidence="11">UBA8707</strain>
        <strain evidence="12">UBA9881</strain>
    </source>
</reference>
<keyword evidence="8 9" id="KW-0472">Membrane</keyword>
<comment type="similarity">
    <text evidence="2">Belongs to the binding-protein-dependent transport system permease family. HisMQ subfamily.</text>
</comment>
<proteinExistence type="inferred from homology"/>
<dbReference type="Proteomes" id="UP000264179">
    <property type="component" value="Unassembled WGS sequence"/>
</dbReference>
<evidence type="ECO:0000256" key="8">
    <source>
        <dbReference type="ARBA" id="ARBA00023136"/>
    </source>
</evidence>
<evidence type="ECO:0000256" key="9">
    <source>
        <dbReference type="RuleBase" id="RU363032"/>
    </source>
</evidence>
<dbReference type="GO" id="GO:0006865">
    <property type="term" value="P:amino acid transport"/>
    <property type="evidence" value="ECO:0007669"/>
    <property type="project" value="UniProtKB-KW"/>
</dbReference>
<dbReference type="Pfam" id="PF00528">
    <property type="entry name" value="BPD_transp_1"/>
    <property type="match status" value="1"/>
</dbReference>
<feature type="transmembrane region" description="Helical" evidence="9">
    <location>
        <begin position="202"/>
        <end position="220"/>
    </location>
</feature>
<protein>
    <submittedName>
        <fullName evidence="11">Amino acid ABC transporter permease</fullName>
    </submittedName>
</protein>
<gene>
    <name evidence="11" type="ORF">DEF21_20950</name>
    <name evidence="12" type="ORF">DHR80_13360</name>
</gene>
<feature type="transmembrane region" description="Helical" evidence="9">
    <location>
        <begin position="163"/>
        <end position="190"/>
    </location>
</feature>
<dbReference type="InterPro" id="IPR035906">
    <property type="entry name" value="MetI-like_sf"/>
</dbReference>
<evidence type="ECO:0000256" key="5">
    <source>
        <dbReference type="ARBA" id="ARBA00022692"/>
    </source>
</evidence>
<evidence type="ECO:0000313" key="12">
    <source>
        <dbReference type="EMBL" id="HCW68156.1"/>
    </source>
</evidence>
<dbReference type="CDD" id="cd06261">
    <property type="entry name" value="TM_PBP2"/>
    <property type="match status" value="1"/>
</dbReference>
<evidence type="ECO:0000256" key="3">
    <source>
        <dbReference type="ARBA" id="ARBA00022448"/>
    </source>
</evidence>